<name>A0A1H3REV5_9BACT</name>
<evidence type="ECO:0000259" key="4">
    <source>
        <dbReference type="Pfam" id="PF01420"/>
    </source>
</evidence>
<dbReference type="InterPro" id="IPR000055">
    <property type="entry name" value="Restrct_endonuc_typeI_TRD"/>
</dbReference>
<comment type="caution">
    <text evidence="5">The sequence shown here is derived from an EMBL/GenBank/DDBJ whole genome shotgun (WGS) entry which is preliminary data.</text>
</comment>
<dbReference type="CDD" id="cd17285">
    <property type="entry name" value="RMtype1_S_Csp16704I_TRD2-CR2_like"/>
    <property type="match status" value="1"/>
</dbReference>
<protein>
    <submittedName>
        <fullName evidence="5">Type I restriction enzyme, S subunit</fullName>
    </submittedName>
</protein>
<evidence type="ECO:0000256" key="1">
    <source>
        <dbReference type="ARBA" id="ARBA00010923"/>
    </source>
</evidence>
<dbReference type="InterPro" id="IPR044946">
    <property type="entry name" value="Restrct_endonuc_typeI_TRD_sf"/>
</dbReference>
<sequence>MRDEKLPKGWKNCVVGDLFSFVGGGTPSKSNLNYWNGAVPWASIKDISRVDVIKSTIDSISEEGLANSASNLASKGDLIIGTRMSVGKVVITEIETAINQDLKILRSELPNKFSFYWFSHLRKELEELSSGTTVKGIRLENLRSLSFPLPPFPEQQRIVAKLDAIFGHLDVLREKLDRIPVLLKNFRQQVLTQAVTGKLTKEWRETNYVTLDFSIIEGKEIISVKKNLYNNQTANFLEKLEESLSLDLNGVFFSNDWCTIKPEFISSPEKYSIGIGPFGSNLKVSDYKTEGYPLIFVRNVIANKFDGLDPKFVDEEKFNELLPHTIKPGDLLITKMGTPPGDCKLYPENAKDGIITSDILKVRIWKKYFIPKFYEYVISSKIVRTQIEEITKGVAHQKISLKRFKDIDLPFPTRIEQEEIVKRVDSLFELADRIESQYQSLKAKIDQLPQAVLNKAFRGELVGQEVKEYVREAGEEMLAAEGVEGYNKLN</sequence>
<gene>
    <name evidence="5" type="ORF">SAMN05444412_10843</name>
</gene>
<proteinExistence type="inferred from homology"/>
<keyword evidence="2" id="KW-0680">Restriction system</keyword>
<evidence type="ECO:0000256" key="2">
    <source>
        <dbReference type="ARBA" id="ARBA00022747"/>
    </source>
</evidence>
<evidence type="ECO:0000256" key="3">
    <source>
        <dbReference type="ARBA" id="ARBA00023125"/>
    </source>
</evidence>
<feature type="domain" description="Type I restriction modification DNA specificity" evidence="4">
    <location>
        <begin position="372"/>
        <end position="437"/>
    </location>
</feature>
<reference evidence="5 6" key="1">
    <citation type="submission" date="2016-10" db="EMBL/GenBank/DDBJ databases">
        <authorList>
            <person name="Varghese N."/>
            <person name="Submissions S."/>
        </authorList>
    </citation>
    <scope>NUCLEOTIDE SEQUENCE [LARGE SCALE GENOMIC DNA]</scope>
    <source>
        <strain evidence="5 6">DSM 17997</strain>
    </source>
</reference>
<dbReference type="PANTHER" id="PTHR43140">
    <property type="entry name" value="TYPE-1 RESTRICTION ENZYME ECOKI SPECIFICITY PROTEIN"/>
    <property type="match status" value="1"/>
</dbReference>
<dbReference type="PANTHER" id="PTHR43140:SF1">
    <property type="entry name" value="TYPE I RESTRICTION ENZYME ECOKI SPECIFICITY SUBUNIT"/>
    <property type="match status" value="1"/>
</dbReference>
<feature type="domain" description="Type I restriction modification DNA specificity" evidence="4">
    <location>
        <begin position="7"/>
        <end position="179"/>
    </location>
</feature>
<dbReference type="EMBL" id="FNQC01000008">
    <property type="protein sequence ID" value="SDZ23479.1"/>
    <property type="molecule type" value="Genomic_DNA"/>
</dbReference>
<dbReference type="SUPFAM" id="SSF116734">
    <property type="entry name" value="DNA methylase specificity domain"/>
    <property type="match status" value="2"/>
</dbReference>
<keyword evidence="6" id="KW-1185">Reference proteome</keyword>
<dbReference type="InterPro" id="IPR051212">
    <property type="entry name" value="Type-I_RE_S_subunit"/>
</dbReference>
<comment type="similarity">
    <text evidence="1">Belongs to the type-I restriction system S methylase family.</text>
</comment>
<dbReference type="RefSeq" id="WP_019598252.1">
    <property type="nucleotide sequence ID" value="NZ_FNQC01000008.1"/>
</dbReference>
<evidence type="ECO:0000313" key="5">
    <source>
        <dbReference type="EMBL" id="SDZ23479.1"/>
    </source>
</evidence>
<organism evidence="5 6">
    <name type="scientific">Rhodonellum ikkaensis</name>
    <dbReference type="NCBI Taxonomy" id="336829"/>
    <lineage>
        <taxon>Bacteria</taxon>
        <taxon>Pseudomonadati</taxon>
        <taxon>Bacteroidota</taxon>
        <taxon>Cytophagia</taxon>
        <taxon>Cytophagales</taxon>
        <taxon>Cytophagaceae</taxon>
        <taxon>Rhodonellum</taxon>
    </lineage>
</organism>
<keyword evidence="3" id="KW-0238">DNA-binding</keyword>
<accession>A0A1H3REV5</accession>
<dbReference type="Gene3D" id="3.90.220.20">
    <property type="entry name" value="DNA methylase specificity domains"/>
    <property type="match status" value="2"/>
</dbReference>
<dbReference type="Proteomes" id="UP000199663">
    <property type="component" value="Unassembled WGS sequence"/>
</dbReference>
<dbReference type="Pfam" id="PF01420">
    <property type="entry name" value="Methylase_S"/>
    <property type="match status" value="2"/>
</dbReference>
<evidence type="ECO:0000313" key="6">
    <source>
        <dbReference type="Proteomes" id="UP000199663"/>
    </source>
</evidence>